<dbReference type="Gene3D" id="3.30.479.30">
    <property type="entry name" value="Band 7 domain"/>
    <property type="match status" value="1"/>
</dbReference>
<feature type="non-terminal residue" evidence="2">
    <location>
        <position position="1"/>
    </location>
</feature>
<dbReference type="SUPFAM" id="SSF117892">
    <property type="entry name" value="Band 7/SPFH domain"/>
    <property type="match status" value="1"/>
</dbReference>
<name>A0A8J6NKG9_9CHLR</name>
<dbReference type="AlphaFoldDB" id="A0A8J6NKG9"/>
<proteinExistence type="predicted"/>
<evidence type="ECO:0000313" key="2">
    <source>
        <dbReference type="EMBL" id="MBC8335477.1"/>
    </source>
</evidence>
<evidence type="ECO:0000259" key="1">
    <source>
        <dbReference type="Pfam" id="PF01145"/>
    </source>
</evidence>
<accession>A0A8J6NKG9</accession>
<dbReference type="GO" id="GO:0016020">
    <property type="term" value="C:membrane"/>
    <property type="evidence" value="ECO:0007669"/>
    <property type="project" value="InterPro"/>
</dbReference>
<dbReference type="PANTHER" id="PTHR23222:SF0">
    <property type="entry name" value="PROHIBITIN 1"/>
    <property type="match status" value="1"/>
</dbReference>
<reference evidence="2 3" key="1">
    <citation type="submission" date="2020-08" db="EMBL/GenBank/DDBJ databases">
        <title>Bridging the membrane lipid divide: bacteria of the FCB group superphylum have the potential to synthesize archaeal ether lipids.</title>
        <authorList>
            <person name="Villanueva L."/>
            <person name="Von Meijenfeldt F.A.B."/>
            <person name="Westbye A.B."/>
            <person name="Yadav S."/>
            <person name="Hopmans E.C."/>
            <person name="Dutilh B.E."/>
            <person name="Sinninghe Damste J.S."/>
        </authorList>
    </citation>
    <scope>NUCLEOTIDE SEQUENCE [LARGE SCALE GENOMIC DNA]</scope>
    <source>
        <strain evidence="2">NIOZ-UU36</strain>
    </source>
</reference>
<organism evidence="2 3">
    <name type="scientific">Candidatus Desulfolinea nitratireducens</name>
    <dbReference type="NCBI Taxonomy" id="2841698"/>
    <lineage>
        <taxon>Bacteria</taxon>
        <taxon>Bacillati</taxon>
        <taxon>Chloroflexota</taxon>
        <taxon>Anaerolineae</taxon>
        <taxon>Anaerolineales</taxon>
        <taxon>Anaerolineales incertae sedis</taxon>
        <taxon>Candidatus Desulfolinea</taxon>
    </lineage>
</organism>
<dbReference type="InterPro" id="IPR001107">
    <property type="entry name" value="Band_7"/>
</dbReference>
<dbReference type="PANTHER" id="PTHR23222">
    <property type="entry name" value="PROHIBITIN"/>
    <property type="match status" value="1"/>
</dbReference>
<gene>
    <name evidence="2" type="ORF">H8E29_09445</name>
</gene>
<feature type="domain" description="Band 7" evidence="1">
    <location>
        <begin position="12"/>
        <end position="142"/>
    </location>
</feature>
<comment type="caution">
    <text evidence="2">The sequence shown here is derived from an EMBL/GenBank/DDBJ whole genome shotgun (WGS) entry which is preliminary data.</text>
</comment>
<dbReference type="InterPro" id="IPR036013">
    <property type="entry name" value="Band_7/SPFH_dom_sf"/>
</dbReference>
<dbReference type="PRINTS" id="PR00679">
    <property type="entry name" value="PROHIBITIN"/>
</dbReference>
<dbReference type="Pfam" id="PF01145">
    <property type="entry name" value="Band_7"/>
    <property type="match status" value="1"/>
</dbReference>
<protein>
    <recommendedName>
        <fullName evidence="1">Band 7 domain-containing protein</fullName>
    </recommendedName>
</protein>
<dbReference type="InterPro" id="IPR000163">
    <property type="entry name" value="Prohibitin"/>
</dbReference>
<dbReference type="EMBL" id="JACNJN010000110">
    <property type="protein sequence ID" value="MBC8335477.1"/>
    <property type="molecule type" value="Genomic_DNA"/>
</dbReference>
<dbReference type="Proteomes" id="UP000614469">
    <property type="component" value="Unassembled WGS sequence"/>
</dbReference>
<sequence>SAEGSVIGDDSIRARTEDGQEVFIDASVIFQVDATKVTQLHIEWSNRYLDELVRPTTRGIVRDVASQYGIEEIVSSERSSLESAITLSMEEKFKENNLILVDFVLRDIHFSAEYAVAVEQKQIAEQQAQQAKFVVESKKQEAEQARQIAQGAADAAVIAAQGEADARLIQAEAEATALERINSAIQNKPDLLIYQYISKLAPDIDVMLLPNDSPFLFPLPEVGTSGTILP</sequence>
<evidence type="ECO:0000313" key="3">
    <source>
        <dbReference type="Proteomes" id="UP000614469"/>
    </source>
</evidence>